<evidence type="ECO:0000313" key="3">
    <source>
        <dbReference type="Proteomes" id="UP001139971"/>
    </source>
</evidence>
<name>A0A9X3YNW4_9GAMM</name>
<feature type="chain" id="PRO_5040858704" description="DUF3108 domain-containing protein" evidence="1">
    <location>
        <begin position="22"/>
        <end position="251"/>
    </location>
</feature>
<dbReference type="EMBL" id="JAOVZO020000018">
    <property type="protein sequence ID" value="MDC8014183.1"/>
    <property type="molecule type" value="Genomic_DNA"/>
</dbReference>
<dbReference type="AlphaFoldDB" id="A0A9X3YNW4"/>
<dbReference type="RefSeq" id="WP_263541822.1">
    <property type="nucleotide sequence ID" value="NZ_JAOVZO020000018.1"/>
</dbReference>
<evidence type="ECO:0000256" key="1">
    <source>
        <dbReference type="SAM" id="SignalP"/>
    </source>
</evidence>
<evidence type="ECO:0008006" key="4">
    <source>
        <dbReference type="Google" id="ProtNLM"/>
    </source>
</evidence>
<reference evidence="2" key="1">
    <citation type="submission" date="2023-02" db="EMBL/GenBank/DDBJ databases">
        <title>Tahibacter soli sp. nov. isolated from soil.</title>
        <authorList>
            <person name="Baek J.H."/>
            <person name="Lee J.K."/>
            <person name="Choi D.G."/>
            <person name="Jeon C.O."/>
        </authorList>
    </citation>
    <scope>NUCLEOTIDE SEQUENCE</scope>
    <source>
        <strain evidence="2">BL</strain>
    </source>
</reference>
<keyword evidence="3" id="KW-1185">Reference proteome</keyword>
<sequence length="251" mass="27520">MVAAAWLAAALAAAPDGAASAYEGLAYARRGDVLLYREQHYLYDGGATRLVVYRCADGAAFARKRVNATASPTAPDFELVDARLPYREGATRAGAGREVFVEWRGKRAATRVAEPADGVVDAGFDRYLREHWDALVGGALPTIPFLVPSEQRFLPFRVRLLGQDAARGETRFRLTLSAWYGFLAPSMDVTYDTATRQLRHYTGLTPIRDADGDNLDVRIAFPADRVRRDVAASEIDAALAEPLTGRCDLRQ</sequence>
<gene>
    <name evidence="2" type="ORF">OD750_016680</name>
</gene>
<protein>
    <recommendedName>
        <fullName evidence="4">DUF3108 domain-containing protein</fullName>
    </recommendedName>
</protein>
<comment type="caution">
    <text evidence="2">The sequence shown here is derived from an EMBL/GenBank/DDBJ whole genome shotgun (WGS) entry which is preliminary data.</text>
</comment>
<keyword evidence="1" id="KW-0732">Signal</keyword>
<accession>A0A9X3YNW4</accession>
<feature type="signal peptide" evidence="1">
    <location>
        <begin position="1"/>
        <end position="21"/>
    </location>
</feature>
<proteinExistence type="predicted"/>
<evidence type="ECO:0000313" key="2">
    <source>
        <dbReference type="EMBL" id="MDC8014183.1"/>
    </source>
</evidence>
<dbReference type="Proteomes" id="UP001139971">
    <property type="component" value="Unassembled WGS sequence"/>
</dbReference>
<organism evidence="2 3">
    <name type="scientific">Tahibacter soli</name>
    <dbReference type="NCBI Taxonomy" id="2983605"/>
    <lineage>
        <taxon>Bacteria</taxon>
        <taxon>Pseudomonadati</taxon>
        <taxon>Pseudomonadota</taxon>
        <taxon>Gammaproteobacteria</taxon>
        <taxon>Lysobacterales</taxon>
        <taxon>Rhodanobacteraceae</taxon>
        <taxon>Tahibacter</taxon>
    </lineage>
</organism>